<feature type="domain" description="Major facilitator superfamily (MFS) profile" evidence="9">
    <location>
        <begin position="11"/>
        <end position="453"/>
    </location>
</feature>
<evidence type="ECO:0000256" key="1">
    <source>
        <dbReference type="ARBA" id="ARBA00004651"/>
    </source>
</evidence>
<evidence type="ECO:0000256" key="2">
    <source>
        <dbReference type="ARBA" id="ARBA00008537"/>
    </source>
</evidence>
<dbReference type="AlphaFoldDB" id="A0A4Q7NUZ5"/>
<feature type="transmembrane region" description="Helical" evidence="8">
    <location>
        <begin position="44"/>
        <end position="65"/>
    </location>
</feature>
<evidence type="ECO:0000256" key="3">
    <source>
        <dbReference type="ARBA" id="ARBA00022448"/>
    </source>
</evidence>
<feature type="transmembrane region" description="Helical" evidence="8">
    <location>
        <begin position="223"/>
        <end position="246"/>
    </location>
</feature>
<feature type="transmembrane region" description="Helical" evidence="8">
    <location>
        <begin position="106"/>
        <end position="124"/>
    </location>
</feature>
<dbReference type="Pfam" id="PF07690">
    <property type="entry name" value="MFS_1"/>
    <property type="match status" value="1"/>
</dbReference>
<dbReference type="InterPro" id="IPR011701">
    <property type="entry name" value="MFS"/>
</dbReference>
<dbReference type="PANTHER" id="PTHR42718:SF9">
    <property type="entry name" value="MAJOR FACILITATOR SUPERFAMILY MULTIDRUG TRANSPORTER MFSC"/>
    <property type="match status" value="1"/>
</dbReference>
<protein>
    <submittedName>
        <fullName evidence="10">EmrB/QacA subfamily drug resistance transporter</fullName>
    </submittedName>
</protein>
<feature type="transmembrane region" description="Helical" evidence="8">
    <location>
        <begin position="136"/>
        <end position="155"/>
    </location>
</feature>
<name>A0A4Q7NUZ5_9ACTN</name>
<dbReference type="PANTHER" id="PTHR42718">
    <property type="entry name" value="MAJOR FACILITATOR SUPERFAMILY MULTIDRUG TRANSPORTER MFSC"/>
    <property type="match status" value="1"/>
</dbReference>
<comment type="subcellular location">
    <subcellularLocation>
        <location evidence="1">Cell membrane</location>
        <topology evidence="1">Multi-pass membrane protein</topology>
    </subcellularLocation>
</comment>
<dbReference type="PRINTS" id="PR01036">
    <property type="entry name" value="TCRTETB"/>
</dbReference>
<sequence length="476" mass="49277">MSTTEPNRWMVLAVCCMSLLLVSLDVTIVNIALPAIRTDLYASLSGLQWTVDAYTLVLAMLLMLSGSLGDRLGRRRVFRVGLVLFTLGSLLCSIAPGLGWLVAFRMLQAVGGSMLNPVAMAILVNTFRDPAERARAIGVWGAVVGVSMSLGPIVGGVLVDGLGWRSIFWVNVPIGILALVLTGRVVPESRAPRARAVDPAGQALVVVLLGSLTYAIIEAPDRGWLSLSTVVLYAVAAAALVALLAVELRRREPLVELRFFRSVPFSAATLTAVAAFAALGTFLFVNTLYLQQVRHFSPVEAGLRTLPMAVLAGITAPLSGRLVATRGARVPLVLAGIATAAGALLLVRVSTTTPQAQLFAAYALIGLGFGLVNAPITNTATSGMPRAQAGVAAAVASTSRQVGASLGVAVSGSLVAGTEGARFASASHVVWILVAGCGIVVVALGLLATGARALGTAERTRALFEQEGAARELADA</sequence>
<dbReference type="GO" id="GO:0005886">
    <property type="term" value="C:plasma membrane"/>
    <property type="evidence" value="ECO:0007669"/>
    <property type="project" value="UniProtKB-SubCell"/>
</dbReference>
<evidence type="ECO:0000256" key="5">
    <source>
        <dbReference type="ARBA" id="ARBA00022692"/>
    </source>
</evidence>
<keyword evidence="11" id="KW-1185">Reference proteome</keyword>
<organism evidence="10 11">
    <name type="scientific">Motilibacter rhizosphaerae</name>
    <dbReference type="NCBI Taxonomy" id="598652"/>
    <lineage>
        <taxon>Bacteria</taxon>
        <taxon>Bacillati</taxon>
        <taxon>Actinomycetota</taxon>
        <taxon>Actinomycetes</taxon>
        <taxon>Motilibacterales</taxon>
        <taxon>Motilibacteraceae</taxon>
        <taxon>Motilibacter</taxon>
    </lineage>
</organism>
<evidence type="ECO:0000256" key="4">
    <source>
        <dbReference type="ARBA" id="ARBA00022475"/>
    </source>
</evidence>
<dbReference type="CDD" id="cd17321">
    <property type="entry name" value="MFS_MMR_MDR_like"/>
    <property type="match status" value="1"/>
</dbReference>
<dbReference type="NCBIfam" id="TIGR00711">
    <property type="entry name" value="efflux_EmrB"/>
    <property type="match status" value="1"/>
</dbReference>
<feature type="transmembrane region" description="Helical" evidence="8">
    <location>
        <begin position="330"/>
        <end position="347"/>
    </location>
</feature>
<evidence type="ECO:0000313" key="11">
    <source>
        <dbReference type="Proteomes" id="UP000293638"/>
    </source>
</evidence>
<feature type="transmembrane region" description="Helical" evidence="8">
    <location>
        <begin position="359"/>
        <end position="377"/>
    </location>
</feature>
<dbReference type="EMBL" id="SGXD01000001">
    <property type="protein sequence ID" value="RZS91041.1"/>
    <property type="molecule type" value="Genomic_DNA"/>
</dbReference>
<feature type="transmembrane region" description="Helical" evidence="8">
    <location>
        <begin position="199"/>
        <end position="217"/>
    </location>
</feature>
<keyword evidence="6 8" id="KW-1133">Transmembrane helix</keyword>
<dbReference type="GO" id="GO:0022857">
    <property type="term" value="F:transmembrane transporter activity"/>
    <property type="evidence" value="ECO:0007669"/>
    <property type="project" value="InterPro"/>
</dbReference>
<dbReference type="Gene3D" id="1.20.1720.10">
    <property type="entry name" value="Multidrug resistance protein D"/>
    <property type="match status" value="1"/>
</dbReference>
<evidence type="ECO:0000256" key="7">
    <source>
        <dbReference type="ARBA" id="ARBA00023136"/>
    </source>
</evidence>
<evidence type="ECO:0000313" key="10">
    <source>
        <dbReference type="EMBL" id="RZS91041.1"/>
    </source>
</evidence>
<reference evidence="10 11" key="1">
    <citation type="submission" date="2019-02" db="EMBL/GenBank/DDBJ databases">
        <title>Genomic Encyclopedia of Type Strains, Phase IV (KMG-IV): sequencing the most valuable type-strain genomes for metagenomic binning, comparative biology and taxonomic classification.</title>
        <authorList>
            <person name="Goeker M."/>
        </authorList>
    </citation>
    <scope>NUCLEOTIDE SEQUENCE [LARGE SCALE GENOMIC DNA]</scope>
    <source>
        <strain evidence="10 11">DSM 45622</strain>
    </source>
</reference>
<keyword evidence="4" id="KW-1003">Cell membrane</keyword>
<feature type="transmembrane region" description="Helical" evidence="8">
    <location>
        <begin position="301"/>
        <end position="318"/>
    </location>
</feature>
<evidence type="ECO:0000259" key="9">
    <source>
        <dbReference type="PROSITE" id="PS50850"/>
    </source>
</evidence>
<feature type="transmembrane region" description="Helical" evidence="8">
    <location>
        <begin position="430"/>
        <end position="451"/>
    </location>
</feature>
<feature type="transmembrane region" description="Helical" evidence="8">
    <location>
        <begin position="267"/>
        <end position="289"/>
    </location>
</feature>
<comment type="similarity">
    <text evidence="2">Belongs to the major facilitator superfamily. EmrB family.</text>
</comment>
<evidence type="ECO:0000256" key="8">
    <source>
        <dbReference type="SAM" id="Phobius"/>
    </source>
</evidence>
<dbReference type="Gene3D" id="1.20.1250.20">
    <property type="entry name" value="MFS general substrate transporter like domains"/>
    <property type="match status" value="1"/>
</dbReference>
<evidence type="ECO:0000256" key="6">
    <source>
        <dbReference type="ARBA" id="ARBA00022989"/>
    </source>
</evidence>
<dbReference type="PROSITE" id="PS50850">
    <property type="entry name" value="MFS"/>
    <property type="match status" value="1"/>
</dbReference>
<dbReference type="Proteomes" id="UP000293638">
    <property type="component" value="Unassembled WGS sequence"/>
</dbReference>
<keyword evidence="3" id="KW-0813">Transport</keyword>
<dbReference type="InterPro" id="IPR004638">
    <property type="entry name" value="EmrB-like"/>
</dbReference>
<dbReference type="InterPro" id="IPR036259">
    <property type="entry name" value="MFS_trans_sf"/>
</dbReference>
<dbReference type="InterPro" id="IPR020846">
    <property type="entry name" value="MFS_dom"/>
</dbReference>
<keyword evidence="7 8" id="KW-0472">Membrane</keyword>
<proteinExistence type="inferred from homology"/>
<gene>
    <name evidence="10" type="ORF">EV189_0273</name>
</gene>
<comment type="caution">
    <text evidence="10">The sequence shown here is derived from an EMBL/GenBank/DDBJ whole genome shotgun (WGS) entry which is preliminary data.</text>
</comment>
<dbReference type="SUPFAM" id="SSF103473">
    <property type="entry name" value="MFS general substrate transporter"/>
    <property type="match status" value="1"/>
</dbReference>
<keyword evidence="5 8" id="KW-0812">Transmembrane</keyword>
<feature type="transmembrane region" description="Helical" evidence="8">
    <location>
        <begin position="77"/>
        <end position="100"/>
    </location>
</feature>
<feature type="transmembrane region" description="Helical" evidence="8">
    <location>
        <begin position="167"/>
        <end position="187"/>
    </location>
</feature>
<accession>A0A4Q7NUZ5</accession>